<dbReference type="InterPro" id="IPR013320">
    <property type="entry name" value="ConA-like_dom_sf"/>
</dbReference>
<dbReference type="InterPro" id="IPR006558">
    <property type="entry name" value="LamG-like"/>
</dbReference>
<dbReference type="OrthoDB" id="38162at2157"/>
<keyword evidence="1" id="KW-0732">Signal</keyword>
<dbReference type="EMBL" id="CP040089">
    <property type="protein sequence ID" value="QGA80302.1"/>
    <property type="molecule type" value="Genomic_DNA"/>
</dbReference>
<dbReference type="GO" id="GO:0030246">
    <property type="term" value="F:carbohydrate binding"/>
    <property type="evidence" value="ECO:0007669"/>
    <property type="project" value="UniProtKB-KW"/>
</dbReference>
<protein>
    <submittedName>
        <fullName evidence="5">Concanavalin A-like lectin/glucanases superfamily</fullName>
    </submittedName>
</protein>
<reference evidence="6" key="1">
    <citation type="submission" date="2019-05" db="EMBL/GenBank/DDBJ databases">
        <title>Candidatus Nanohalobium constans, a novel model system to study the DPANN nano-sized archaea: genomic and physiological characterization of a nanoarchaeon co-cultured with its chitinotrophic host.</title>
        <authorList>
            <person name="La Cono V."/>
            <person name="Arcadi E."/>
            <person name="Crisafi F."/>
            <person name="Denaro R."/>
            <person name="La Spada G."/>
            <person name="Messina E."/>
            <person name="Smedile F."/>
            <person name="Toshchakov S.V."/>
            <person name="Shevchenko M.A."/>
            <person name="Golyshin P.N."/>
            <person name="Golyshina O.V."/>
            <person name="Ferrer M."/>
            <person name="Rohde M."/>
            <person name="Mushegian A."/>
            <person name="Sorokin D.Y."/>
            <person name="Giuliano L."/>
            <person name="Yakimov M.M."/>
        </authorList>
    </citation>
    <scope>NUCLEOTIDE SEQUENCE [LARGE SCALE GENOMIC DNA]</scope>
    <source>
        <strain evidence="6">LC1Nh</strain>
    </source>
</reference>
<feature type="region of interest" description="Disordered" evidence="3">
    <location>
        <begin position="1"/>
        <end position="27"/>
    </location>
</feature>
<evidence type="ECO:0000256" key="1">
    <source>
        <dbReference type="ARBA" id="ARBA00022729"/>
    </source>
</evidence>
<name>A0A5Q0UFC1_9ARCH</name>
<dbReference type="Proteomes" id="UP000377803">
    <property type="component" value="Chromosome"/>
</dbReference>
<proteinExistence type="predicted"/>
<evidence type="ECO:0000313" key="5">
    <source>
        <dbReference type="EMBL" id="QGA80302.1"/>
    </source>
</evidence>
<evidence type="ECO:0000256" key="3">
    <source>
        <dbReference type="SAM" id="MobiDB-lite"/>
    </source>
</evidence>
<dbReference type="PANTHER" id="PTHR42535">
    <property type="entry name" value="OOKINETE PROTEIN, PUTATIVE-RELATED"/>
    <property type="match status" value="1"/>
</dbReference>
<dbReference type="RefSeq" id="WP_153550041.1">
    <property type="nucleotide sequence ID" value="NZ_CP040089.1"/>
</dbReference>
<dbReference type="GeneID" id="42364785"/>
<evidence type="ECO:0000313" key="6">
    <source>
        <dbReference type="Proteomes" id="UP000377803"/>
    </source>
</evidence>
<keyword evidence="6" id="KW-1185">Reference proteome</keyword>
<evidence type="ECO:0000256" key="2">
    <source>
        <dbReference type="ARBA" id="ARBA00023157"/>
    </source>
</evidence>
<keyword evidence="2" id="KW-1015">Disulfide bond</keyword>
<dbReference type="SUPFAM" id="SSF49899">
    <property type="entry name" value="Concanavalin A-like lectins/glucanases"/>
    <property type="match status" value="2"/>
</dbReference>
<sequence>MVKLKWNSNDFKDEQDSSGISDGIDTNGKLSQGYQHGSLTRGLVAYYPMEKGQGEVLLDGATGNHGQINPGTNGTNTSASDMWSANSNTGNNALSFDGTDDYVNLKTEIPPLRGEYTISAWINCGDLTSERVFLCPLSNNNISIRYDNSTDSLTYTHFGSSDNSTLNGRSPSASTWYHIVAVRDNPDVKLYINNTLEVKKSNSSNTEGVSGRIDAIGAIEGSSGPSSYHDGKIDDIRIYDRALSEPEIQALYNSGNGVQSGIKRTGQEVPSQNQGGISRYKLNGSVNDSWGENDGTDSTSTGFVDGVYDQAKEFDGSDDQVELPQNAFDSGDGSVTISKWIKTETTGTNVVPLSIEGVWVHRVNRDGNGKFSVTYTGSSADIISSQTTVNDGNWHHVVSTSDGSTTSIYVDGILENQQSQTQNTVSDLSAASTIGSNTGNAHYKGYVDDVRIYNQVLNPIQIEKLYNKGAYRISRGDTLQ</sequence>
<dbReference type="AlphaFoldDB" id="A0A5Q0UFC1"/>
<evidence type="ECO:0000259" key="4">
    <source>
        <dbReference type="SMART" id="SM00560"/>
    </source>
</evidence>
<feature type="domain" description="LamG-like jellyroll fold" evidence="4">
    <location>
        <begin position="333"/>
        <end position="460"/>
    </location>
</feature>
<dbReference type="Pfam" id="PF13385">
    <property type="entry name" value="Laminin_G_3"/>
    <property type="match status" value="2"/>
</dbReference>
<dbReference type="Gene3D" id="2.60.120.200">
    <property type="match status" value="2"/>
</dbReference>
<organism evidence="5 6">
    <name type="scientific">Candidatus Nanohalobium constans</name>
    <dbReference type="NCBI Taxonomy" id="2565781"/>
    <lineage>
        <taxon>Archaea</taxon>
        <taxon>Candidatus Nanohalarchaeota</taxon>
        <taxon>Candidatus Nanohalobia</taxon>
        <taxon>Candidatus Nanohalobiales</taxon>
        <taxon>Candidatus Nanohalobiaceae</taxon>
        <taxon>Candidatus Nanohalobium</taxon>
    </lineage>
</organism>
<dbReference type="PANTHER" id="PTHR42535:SF2">
    <property type="entry name" value="CHROMOSOME UNDETERMINED SCAFFOLD_146, WHOLE GENOME SHOTGUN SEQUENCE"/>
    <property type="match status" value="1"/>
</dbReference>
<keyword evidence="5" id="KW-0430">Lectin</keyword>
<accession>A0A5Q0UFC1</accession>
<gene>
    <name evidence="5" type="ORF">LC1Nh_0401</name>
</gene>
<dbReference type="SMART" id="SM00560">
    <property type="entry name" value="LamGL"/>
    <property type="match status" value="1"/>
</dbReference>
<dbReference type="KEGG" id="ncon:LC1Nh_0401"/>